<accession>A0ABX2T8M9</accession>
<proteinExistence type="predicted"/>
<dbReference type="GO" id="GO:0016787">
    <property type="term" value="F:hydrolase activity"/>
    <property type="evidence" value="ECO:0007669"/>
    <property type="project" value="UniProtKB-KW"/>
</dbReference>
<dbReference type="Gene3D" id="3.40.710.10">
    <property type="entry name" value="DD-peptidase/beta-lactamase superfamily"/>
    <property type="match status" value="1"/>
</dbReference>
<feature type="domain" description="Beta-lactamase-related" evidence="1">
    <location>
        <begin position="24"/>
        <end position="298"/>
    </location>
</feature>
<protein>
    <submittedName>
        <fullName evidence="2">Serine hydrolase</fullName>
    </submittedName>
</protein>
<dbReference type="Proteomes" id="UP000584642">
    <property type="component" value="Unassembled WGS sequence"/>
</dbReference>
<keyword evidence="2" id="KW-0378">Hydrolase</keyword>
<comment type="caution">
    <text evidence="2">The sequence shown here is derived from an EMBL/GenBank/DDBJ whole genome shotgun (WGS) entry which is preliminary data.</text>
</comment>
<dbReference type="EMBL" id="JABFDB010000008">
    <property type="protein sequence ID" value="NYZ20684.1"/>
    <property type="molecule type" value="Genomic_DNA"/>
</dbReference>
<gene>
    <name evidence="2" type="ORF">HND93_13260</name>
</gene>
<evidence type="ECO:0000313" key="2">
    <source>
        <dbReference type="EMBL" id="NYZ20684.1"/>
    </source>
</evidence>
<dbReference type="PANTHER" id="PTHR43283:SF7">
    <property type="entry name" value="BETA-LACTAMASE-RELATED DOMAIN-CONTAINING PROTEIN"/>
    <property type="match status" value="1"/>
</dbReference>
<organism evidence="2 3">
    <name type="scientific">Azospirillum oleiclasticum</name>
    <dbReference type="NCBI Taxonomy" id="2735135"/>
    <lineage>
        <taxon>Bacteria</taxon>
        <taxon>Pseudomonadati</taxon>
        <taxon>Pseudomonadota</taxon>
        <taxon>Alphaproteobacteria</taxon>
        <taxon>Rhodospirillales</taxon>
        <taxon>Azospirillaceae</taxon>
        <taxon>Azospirillum</taxon>
    </lineage>
</organism>
<keyword evidence="3" id="KW-1185">Reference proteome</keyword>
<name>A0ABX2T8M9_9PROT</name>
<reference evidence="2 3" key="1">
    <citation type="submission" date="2020-05" db="EMBL/GenBank/DDBJ databases">
        <title>Azospirillum oleiclasticum sp. nov, a nitrogen-fixing and heavy crude oil-emulsifying bacterium isolated from the crude oil of Yumen Oilfield.</title>
        <authorList>
            <person name="Wu D."/>
            <person name="Cai M."/>
            <person name="Zhang X."/>
        </authorList>
    </citation>
    <scope>NUCLEOTIDE SEQUENCE [LARGE SCALE GENOMIC DNA]</scope>
    <source>
        <strain evidence="2 3">ROY-1-1-2</strain>
    </source>
</reference>
<dbReference type="InterPro" id="IPR050789">
    <property type="entry name" value="Diverse_Enzym_Activities"/>
</dbReference>
<evidence type="ECO:0000313" key="3">
    <source>
        <dbReference type="Proteomes" id="UP000584642"/>
    </source>
</evidence>
<dbReference type="SUPFAM" id="SSF56601">
    <property type="entry name" value="beta-lactamase/transpeptidase-like"/>
    <property type="match status" value="1"/>
</dbReference>
<evidence type="ECO:0000259" key="1">
    <source>
        <dbReference type="Pfam" id="PF00144"/>
    </source>
</evidence>
<dbReference type="Pfam" id="PF00144">
    <property type="entry name" value="Beta-lactamase"/>
    <property type="match status" value="1"/>
</dbReference>
<sequence>MALGWSRPALEQLDGRVRALGVTSLTVVQDGRLVASWGPQDRKVNVRSVRKSLLGLLYGIAVAEGRIDLDRSLDRLGIDDREPRLTAAEKRATIRHLLKARSGVYHPTAYENDAMKAKRPPRGSAGPDERWYYNNWDFNALGTIYERLTGEDIFRGFESRIARPIGMQDYMAADGRRVFDPASDHPAYVMALTARDLARVGHLVLNRGNWNGRTVVPAAWIAESVTAWSATDAGSLGYGYLWWTLPPAGRFGPGASLALGSDGQAIGVVPRLRLAVAQLCSDATKRPRRVRGADAVDLLGLVVEAAG</sequence>
<dbReference type="InterPro" id="IPR012338">
    <property type="entry name" value="Beta-lactam/transpept-like"/>
</dbReference>
<dbReference type="InterPro" id="IPR001466">
    <property type="entry name" value="Beta-lactam-related"/>
</dbReference>
<dbReference type="PANTHER" id="PTHR43283">
    <property type="entry name" value="BETA-LACTAMASE-RELATED"/>
    <property type="match status" value="1"/>
</dbReference>